<protein>
    <submittedName>
        <fullName evidence="1">Uncharacterized protein</fullName>
    </submittedName>
</protein>
<evidence type="ECO:0000313" key="1">
    <source>
        <dbReference type="EMBL" id="MBX7290374.1"/>
    </source>
</evidence>
<name>A0ABD4RG17_9CLOT</name>
<dbReference type="GeneID" id="66302435"/>
<dbReference type="KEGG" id="cchv:BTM20_11170"/>
<evidence type="ECO:0000313" key="2">
    <source>
        <dbReference type="Proteomes" id="UP000775179"/>
    </source>
</evidence>
<dbReference type="EMBL" id="JAIFTX010000008">
    <property type="protein sequence ID" value="MBX7290374.1"/>
    <property type="molecule type" value="Genomic_DNA"/>
</dbReference>
<gene>
    <name evidence="1" type="ORF">K4H94_04840</name>
</gene>
<dbReference type="RefSeq" id="WP_021876424.1">
    <property type="nucleotide sequence ID" value="NZ_CP018630.1"/>
</dbReference>
<accession>A0ABD4RG17</accession>
<dbReference type="Proteomes" id="UP000775179">
    <property type="component" value="Unassembled WGS sequence"/>
</dbReference>
<reference evidence="1 2" key="1">
    <citation type="submission" date="2021-08" db="EMBL/GenBank/DDBJ databases">
        <title>Genome sequence analysis of Clostridium chauvoei strains of European origin and evaluation of typing options for outbreak investigations.</title>
        <authorList>
            <person name="Abdel-Glil M."/>
            <person name="Thomas P."/>
            <person name="Seyboldt C."/>
        </authorList>
    </citation>
    <scope>NUCLEOTIDE SEQUENCE [LARGE SCALE GENOMIC DNA]</scope>
    <source>
        <strain evidence="1 2">S0260-09</strain>
    </source>
</reference>
<organism evidence="1 2">
    <name type="scientific">Clostridium chauvoei</name>
    <dbReference type="NCBI Taxonomy" id="46867"/>
    <lineage>
        <taxon>Bacteria</taxon>
        <taxon>Bacillati</taxon>
        <taxon>Bacillota</taxon>
        <taxon>Clostridia</taxon>
        <taxon>Eubacteriales</taxon>
        <taxon>Clostridiaceae</taxon>
        <taxon>Clostridium</taxon>
    </lineage>
</organism>
<dbReference type="Pfam" id="PF20289">
    <property type="entry name" value="MComp1"/>
    <property type="match status" value="1"/>
</dbReference>
<proteinExistence type="predicted"/>
<sequence length="186" mass="22415">MININKDIELIKENIECDRVKVVRFEEKIKNNNRKEYKLNIICCSFDNEQDLKDYWRIIVDNVALYIQSKLEKVIELYNVYIIFFIDDINEELLYKIEQDKYSSRKIIIKKAMPESEEKLKSVVNKRLFYFNIEKAVNNFSILEILNNCEKEFYEYIDSRDLLKDENIDEIVNILNKNNLGGDFIE</sequence>
<dbReference type="AlphaFoldDB" id="A0ABD4RG17"/>
<dbReference type="InterPro" id="IPR046905">
    <property type="entry name" value="ABC-3C_MC1"/>
</dbReference>
<comment type="caution">
    <text evidence="1">The sequence shown here is derived from an EMBL/GenBank/DDBJ whole genome shotgun (WGS) entry which is preliminary data.</text>
</comment>